<evidence type="ECO:0000313" key="1">
    <source>
        <dbReference type="EMBL" id="VDO85652.1"/>
    </source>
</evidence>
<dbReference type="AlphaFoldDB" id="A0A183IAF5"/>
<accession>A0A183IAF5</accession>
<gene>
    <name evidence="1" type="ORF">SBAD_LOCUS599</name>
</gene>
<proteinExistence type="predicted"/>
<reference evidence="3" key="1">
    <citation type="submission" date="2016-06" db="UniProtKB">
        <authorList>
            <consortium name="WormBaseParasite"/>
        </authorList>
    </citation>
    <scope>IDENTIFICATION</scope>
</reference>
<sequence length="74" mass="8777">MNYYPELTRLLVSRDWKNTEQCLTYMFMHSEMTRKCCALSVTNEDLFDILLEVRVVTFRCRVIFLADSDIDVAC</sequence>
<dbReference type="WBParaSite" id="SBAD_0000062201-mRNA-1">
    <property type="protein sequence ID" value="SBAD_0000062201-mRNA-1"/>
    <property type="gene ID" value="SBAD_0000062201"/>
</dbReference>
<keyword evidence="2" id="KW-1185">Reference proteome</keyword>
<evidence type="ECO:0000313" key="2">
    <source>
        <dbReference type="Proteomes" id="UP000270296"/>
    </source>
</evidence>
<organism evidence="3">
    <name type="scientific">Soboliphyme baturini</name>
    <dbReference type="NCBI Taxonomy" id="241478"/>
    <lineage>
        <taxon>Eukaryota</taxon>
        <taxon>Metazoa</taxon>
        <taxon>Ecdysozoa</taxon>
        <taxon>Nematoda</taxon>
        <taxon>Enoplea</taxon>
        <taxon>Dorylaimia</taxon>
        <taxon>Dioctophymatida</taxon>
        <taxon>Dioctophymatoidea</taxon>
        <taxon>Soboliphymatidae</taxon>
        <taxon>Soboliphyme</taxon>
    </lineage>
</organism>
<dbReference type="EMBL" id="UZAM01002121">
    <property type="protein sequence ID" value="VDO85652.1"/>
    <property type="molecule type" value="Genomic_DNA"/>
</dbReference>
<evidence type="ECO:0000313" key="3">
    <source>
        <dbReference type="WBParaSite" id="SBAD_0000062201-mRNA-1"/>
    </source>
</evidence>
<reference evidence="1 2" key="2">
    <citation type="submission" date="2018-11" db="EMBL/GenBank/DDBJ databases">
        <authorList>
            <consortium name="Pathogen Informatics"/>
        </authorList>
    </citation>
    <scope>NUCLEOTIDE SEQUENCE [LARGE SCALE GENOMIC DNA]</scope>
</reference>
<dbReference type="Proteomes" id="UP000270296">
    <property type="component" value="Unassembled WGS sequence"/>
</dbReference>
<protein>
    <submittedName>
        <fullName evidence="3">Ovule protein</fullName>
    </submittedName>
</protein>
<name>A0A183IAF5_9BILA</name>